<keyword evidence="9" id="KW-1185">Reference proteome</keyword>
<name>A0ABS9JTH3_9ACTN</name>
<organism evidence="8 9">
    <name type="scientific">Streptomyces tricolor</name>
    <dbReference type="NCBI Taxonomy" id="68277"/>
    <lineage>
        <taxon>Bacteria</taxon>
        <taxon>Bacillati</taxon>
        <taxon>Actinomycetota</taxon>
        <taxon>Actinomycetes</taxon>
        <taxon>Kitasatosporales</taxon>
        <taxon>Streptomycetaceae</taxon>
        <taxon>Streptomyces</taxon>
        <taxon>Streptomyces violaceoruber group</taxon>
    </lineage>
</organism>
<dbReference type="InterPro" id="IPR038766">
    <property type="entry name" value="Membrane_comp_ABC_pdt"/>
</dbReference>
<protein>
    <submittedName>
        <fullName evidence="8">ABC transporter permease</fullName>
    </submittedName>
</protein>
<feature type="domain" description="ABC3 transporter permease C-terminal" evidence="7">
    <location>
        <begin position="719"/>
        <end position="832"/>
    </location>
</feature>
<evidence type="ECO:0000259" key="7">
    <source>
        <dbReference type="Pfam" id="PF02687"/>
    </source>
</evidence>
<dbReference type="Proteomes" id="UP001299012">
    <property type="component" value="Unassembled WGS sequence"/>
</dbReference>
<keyword evidence="3 6" id="KW-0812">Transmembrane</keyword>
<evidence type="ECO:0000313" key="8">
    <source>
        <dbReference type="EMBL" id="MCG0068850.1"/>
    </source>
</evidence>
<feature type="transmembrane region" description="Helical" evidence="6">
    <location>
        <begin position="475"/>
        <end position="494"/>
    </location>
</feature>
<accession>A0ABS9JTH3</accession>
<proteinExistence type="predicted"/>
<comment type="caution">
    <text evidence="8">The sequence shown here is derived from an EMBL/GenBank/DDBJ whole genome shotgun (WGS) entry which is preliminary data.</text>
</comment>
<evidence type="ECO:0000256" key="5">
    <source>
        <dbReference type="ARBA" id="ARBA00023136"/>
    </source>
</evidence>
<dbReference type="PANTHER" id="PTHR30287">
    <property type="entry name" value="MEMBRANE COMPONENT OF PREDICTED ABC SUPERFAMILY METABOLITE UPTAKE TRANSPORTER"/>
    <property type="match status" value="1"/>
</dbReference>
<keyword evidence="5 6" id="KW-0472">Membrane</keyword>
<feature type="transmembrane region" description="Helical" evidence="6">
    <location>
        <begin position="762"/>
        <end position="786"/>
    </location>
</feature>
<feature type="transmembrane region" description="Helical" evidence="6">
    <location>
        <begin position="347"/>
        <end position="372"/>
    </location>
</feature>
<dbReference type="EMBL" id="JAKKZF010000262">
    <property type="protein sequence ID" value="MCG0068850.1"/>
    <property type="molecule type" value="Genomic_DNA"/>
</dbReference>
<evidence type="ECO:0000256" key="1">
    <source>
        <dbReference type="ARBA" id="ARBA00004651"/>
    </source>
</evidence>
<evidence type="ECO:0000256" key="3">
    <source>
        <dbReference type="ARBA" id="ARBA00022692"/>
    </source>
</evidence>
<comment type="subcellular location">
    <subcellularLocation>
        <location evidence="1">Cell membrane</location>
        <topology evidence="1">Multi-pass membrane protein</topology>
    </subcellularLocation>
</comment>
<feature type="domain" description="ABC3 transporter permease C-terminal" evidence="7">
    <location>
        <begin position="256"/>
        <end position="374"/>
    </location>
</feature>
<keyword evidence="2" id="KW-1003">Cell membrane</keyword>
<dbReference type="InterPro" id="IPR003838">
    <property type="entry name" value="ABC3_permease_C"/>
</dbReference>
<gene>
    <name evidence="8" type="ORF">L0F81_37235</name>
</gene>
<feature type="transmembrane region" description="Helical" evidence="6">
    <location>
        <begin position="16"/>
        <end position="39"/>
    </location>
</feature>
<feature type="transmembrane region" description="Helical" evidence="6">
    <location>
        <begin position="806"/>
        <end position="826"/>
    </location>
</feature>
<evidence type="ECO:0000313" key="9">
    <source>
        <dbReference type="Proteomes" id="UP001299012"/>
    </source>
</evidence>
<feature type="transmembrane region" description="Helical" evidence="6">
    <location>
        <begin position="306"/>
        <end position="327"/>
    </location>
</feature>
<evidence type="ECO:0000256" key="6">
    <source>
        <dbReference type="SAM" id="Phobius"/>
    </source>
</evidence>
<keyword evidence="4 6" id="KW-1133">Transmembrane helix</keyword>
<dbReference type="RefSeq" id="WP_059253105.1">
    <property type="nucleotide sequence ID" value="NZ_CBDRBY010000062.1"/>
</dbReference>
<reference evidence="8 9" key="1">
    <citation type="submission" date="2022-01" db="EMBL/GenBank/DDBJ databases">
        <title>Draft Genome Sequences of Seven Type Strains of the Genus Streptomyces.</title>
        <authorList>
            <person name="Aziz S."/>
            <person name="Coretto E."/>
            <person name="Chronakova A."/>
            <person name="Sproer C."/>
            <person name="Huber K."/>
            <person name="Nouioui I."/>
            <person name="Gross H."/>
        </authorList>
    </citation>
    <scope>NUCLEOTIDE SEQUENCE [LARGE SCALE GENOMIC DNA]</scope>
    <source>
        <strain evidence="8 9">DSM 41685</strain>
    </source>
</reference>
<evidence type="ECO:0000256" key="2">
    <source>
        <dbReference type="ARBA" id="ARBA00022475"/>
    </source>
</evidence>
<feature type="transmembrane region" description="Helical" evidence="6">
    <location>
        <begin position="250"/>
        <end position="273"/>
    </location>
</feature>
<feature type="transmembrane region" description="Helical" evidence="6">
    <location>
        <begin position="713"/>
        <end position="741"/>
    </location>
</feature>
<dbReference type="PANTHER" id="PTHR30287:SF1">
    <property type="entry name" value="INNER MEMBRANE PROTEIN"/>
    <property type="match status" value="1"/>
</dbReference>
<evidence type="ECO:0000256" key="4">
    <source>
        <dbReference type="ARBA" id="ARBA00022989"/>
    </source>
</evidence>
<feature type="transmembrane region" description="Helical" evidence="6">
    <location>
        <begin position="426"/>
        <end position="446"/>
    </location>
</feature>
<dbReference type="Pfam" id="PF02687">
    <property type="entry name" value="FtsX"/>
    <property type="match status" value="2"/>
</dbReference>
<sequence>MTTGLARAQIRSRPSAFVGTFVALLFGALVIICCGHLLFAAADADQAPQRYAAVPVLVAADPEADGRPVPDRARVDVSLAGRIAALPQVKAAVADTAFPVTVSAGHRAPVVADGRPVSTVRFAAAGGDATPPALAAGRLALDAGTARELGAVRGTTLRVTASEGTASYRLEAVVDSPRPGVWFADAEAWRLSGHPNRADAIAVLPKPGVPADRLADQVRKAAGSARVLTSAGDRNAVENPDFSVLQENTIGMFGAMGGLSLYIAIFVVANTMALSISQRQRETALLRGIGARPAQIRRTAAAEASLVAVLAVAVAVVPGYLLARVLFDAMESRHLMPPGSRLEFTWIPVAVAAFAGLLAAVPGSLIASFRAARSRPAQALGEAAVPRRGIGPIRLLIGLAALAGAVLLTVTVLAGGGTTANNAAPFVLLLFMVAVSLLGPLLARLATEVLGLPLRLTGVTGELATLNGRARARRLSSAIVPVALVVAFGVTKVGQQTSLSHEARVQSEAALSADRVVEAPGGLPQDLAERAARVPGVAAATGITDLGLLVGPGDKGARPGKDSVQARAFTGAGGQLARNLDPDVVSGSLSAVRPAGGGAAAGTVAVEQRVADRVDTAVGRPITLWLGDGTRIRPVVAATYKRGTGVGDVLLPQATVAGHLTSPLADRILVRADGSPSAGLDRGLESAVSGTPGATVQTARAFTQATQEDREQFAWLEAMALGVITGFAGIAAANTLAMVTFERLREVSMLRLIGMNPRRLRRVVRLEALTVVLAGLGIGMVIALIILRPLVQAATGASFPYLPPALPAVVTAVALVVGLAATMLPLRRLLRVRPTEGVTRRA</sequence>
<feature type="transmembrane region" description="Helical" evidence="6">
    <location>
        <begin position="393"/>
        <end position="414"/>
    </location>
</feature>